<keyword evidence="14" id="KW-0496">Mitochondrion</keyword>
<dbReference type="Proteomes" id="UP000271974">
    <property type="component" value="Unassembled WGS sequence"/>
</dbReference>
<evidence type="ECO:0000256" key="8">
    <source>
        <dbReference type="ARBA" id="ARBA00022598"/>
    </source>
</evidence>
<dbReference type="PANTHER" id="PTHR11136:SF5">
    <property type="entry name" value="FOLYLPOLYGLUTAMATE SYNTHASE, MITOCHONDRIAL"/>
    <property type="match status" value="1"/>
</dbReference>
<feature type="binding site" evidence="19">
    <location>
        <position position="161"/>
    </location>
    <ligand>
        <name>Mg(2+)</name>
        <dbReference type="ChEBI" id="CHEBI:18420"/>
        <label>1</label>
    </ligand>
</feature>
<dbReference type="InterPro" id="IPR023600">
    <property type="entry name" value="Folylpolyglutamate_synth_euk"/>
</dbReference>
<dbReference type="PIRSF" id="PIRSF038895">
    <property type="entry name" value="FPGS"/>
    <property type="match status" value="1"/>
</dbReference>
<comment type="function">
    <text evidence="17">Catalyzes conversion of folates to polyglutamate derivatives allowing concentration of folate compounds in the cell and the intracellular retention of these cofactors, which are important substrates for most of the folate-dependent enzymes that are involved in one-carbon transfer reactions involved in purine, pyrimidine and amino acid synthesis.</text>
</comment>
<name>A0A433TP91_ELYCH</name>
<comment type="similarity">
    <text evidence="5 17">Belongs to the folylpolyglutamate synthase family.</text>
</comment>
<dbReference type="InterPro" id="IPR036565">
    <property type="entry name" value="Mur-like_cat_sf"/>
</dbReference>
<keyword evidence="10 18" id="KW-0547">Nucleotide-binding</keyword>
<evidence type="ECO:0000256" key="4">
    <source>
        <dbReference type="ARBA" id="ARBA00005150"/>
    </source>
</evidence>
<dbReference type="GO" id="GO:0005759">
    <property type="term" value="C:mitochondrial matrix"/>
    <property type="evidence" value="ECO:0007669"/>
    <property type="project" value="UniProtKB-SubCell"/>
</dbReference>
<feature type="compositionally biased region" description="Polar residues" evidence="20">
    <location>
        <begin position="441"/>
        <end position="450"/>
    </location>
</feature>
<gene>
    <name evidence="21" type="ORF">EGW08_008815</name>
</gene>
<feature type="binding site" evidence="19">
    <location>
        <position position="189"/>
    </location>
    <ligand>
        <name>Mg(2+)</name>
        <dbReference type="ChEBI" id="CHEBI:18420"/>
        <label>1</label>
    </ligand>
</feature>
<evidence type="ECO:0000256" key="15">
    <source>
        <dbReference type="ARBA" id="ARBA00023136"/>
    </source>
</evidence>
<dbReference type="STRING" id="188477.A0A433TP91"/>
<evidence type="ECO:0000256" key="19">
    <source>
        <dbReference type="PIRSR" id="PIRSR038895-2"/>
    </source>
</evidence>
<dbReference type="NCBIfam" id="TIGR01499">
    <property type="entry name" value="folC"/>
    <property type="match status" value="1"/>
</dbReference>
<dbReference type="GO" id="GO:0006730">
    <property type="term" value="P:one-carbon metabolic process"/>
    <property type="evidence" value="ECO:0007669"/>
    <property type="project" value="UniProtKB-KW"/>
</dbReference>
<evidence type="ECO:0000256" key="5">
    <source>
        <dbReference type="ARBA" id="ARBA00008276"/>
    </source>
</evidence>
<keyword evidence="8 17" id="KW-0436">Ligase</keyword>
<dbReference type="GO" id="GO:0005829">
    <property type="term" value="C:cytosol"/>
    <property type="evidence" value="ECO:0007669"/>
    <property type="project" value="TreeGrafter"/>
</dbReference>
<evidence type="ECO:0000256" key="12">
    <source>
        <dbReference type="ARBA" id="ARBA00022840"/>
    </source>
</evidence>
<feature type="binding site" evidence="19">
    <location>
        <position position="87"/>
    </location>
    <ligand>
        <name>Mg(2+)</name>
        <dbReference type="ChEBI" id="CHEBI:18420"/>
        <label>1</label>
    </ligand>
</feature>
<evidence type="ECO:0000256" key="11">
    <source>
        <dbReference type="ARBA" id="ARBA00022792"/>
    </source>
</evidence>
<evidence type="ECO:0000256" key="13">
    <source>
        <dbReference type="ARBA" id="ARBA00022842"/>
    </source>
</evidence>
<keyword evidence="9 19" id="KW-0479">Metal-binding</keyword>
<evidence type="ECO:0000256" key="2">
    <source>
        <dbReference type="ARBA" id="ARBA00004305"/>
    </source>
</evidence>
<evidence type="ECO:0000256" key="1">
    <source>
        <dbReference type="ARBA" id="ARBA00004273"/>
    </source>
</evidence>
<evidence type="ECO:0000256" key="3">
    <source>
        <dbReference type="ARBA" id="ARBA00004496"/>
    </source>
</evidence>
<dbReference type="SUPFAM" id="SSF53244">
    <property type="entry name" value="MurD-like peptide ligases, peptide-binding domain"/>
    <property type="match status" value="1"/>
</dbReference>
<dbReference type="EC" id="6.3.2.17" evidence="17"/>
<dbReference type="EMBL" id="RQTK01000244">
    <property type="protein sequence ID" value="RUS83394.1"/>
    <property type="molecule type" value="Genomic_DNA"/>
</dbReference>
<dbReference type="Gene3D" id="3.90.190.20">
    <property type="entry name" value="Mur ligase, C-terminal domain"/>
    <property type="match status" value="1"/>
</dbReference>
<dbReference type="InterPro" id="IPR018109">
    <property type="entry name" value="Folylpolyglutamate_synth_CS"/>
</dbReference>
<feature type="region of interest" description="Disordered" evidence="20">
    <location>
        <begin position="434"/>
        <end position="457"/>
    </location>
</feature>
<evidence type="ECO:0000256" key="14">
    <source>
        <dbReference type="ARBA" id="ARBA00023128"/>
    </source>
</evidence>
<comment type="caution">
    <text evidence="21">The sequence shown here is derived from an EMBL/GenBank/DDBJ whole genome shotgun (WGS) entry which is preliminary data.</text>
</comment>
<organism evidence="21 22">
    <name type="scientific">Elysia chlorotica</name>
    <name type="common">Eastern emerald elysia</name>
    <name type="synonym">Sea slug</name>
    <dbReference type="NCBI Taxonomy" id="188477"/>
    <lineage>
        <taxon>Eukaryota</taxon>
        <taxon>Metazoa</taxon>
        <taxon>Spiralia</taxon>
        <taxon>Lophotrochozoa</taxon>
        <taxon>Mollusca</taxon>
        <taxon>Gastropoda</taxon>
        <taxon>Heterobranchia</taxon>
        <taxon>Euthyneura</taxon>
        <taxon>Panpulmonata</taxon>
        <taxon>Sacoglossa</taxon>
        <taxon>Placobranchoidea</taxon>
        <taxon>Plakobranchidae</taxon>
        <taxon>Elysia</taxon>
    </lineage>
</organism>
<sequence length="608" mass="66941">MEDAVETLLSLTSNASAIDMAKKAKLATAERAIPKMKKYLLRTGITQEDLNRLSVIHVSGTKGKGSTCAFSERILSCHGYTTGLFTSPHLLEVRERIRINGRPISKELFSEHFWDLYTKLKETEIPSRAGEGYDMPFFFNFLTVMSVHVFLKEEVDVAIMEVGIGGQYDSTNLFERPVVCGVTALGLDHTNILGSSIEEIAWNKAGIFKVGQSLGKRDRPAIVVPQDPKAMQVILDRAREIQSPLFVSENLSMRELNRLNIRLGIDCDQQAQNACLAVQLTDFWMEFRKTGLSTCVWHGRTQTIKRERTTYYVDGAHTKESLEACTKWFKQKADEEKRSHGGSVVRILIFNTTGDRDVELFLSLLKPCNFDVALFCTNQLSTVESLTKSGTLRNRLSKEVDQYHNLSTWKKMMDKAMTNKRLWDQVSLASTSPSCSSTSSVDPITNTTITDPELGRDLPGGVISESSADGPATITDPKLGQYISGEVISKSVSDSTTSAITNPKLCPANSVEVSPGESSHPDTVTDTSIRASGAEHIPSSLAFPCILHALAWATQGRDPKIRVKDHRGVGLPEAPARLREAGHVQILITGSLHLVGGALEALTPDMNQ</sequence>
<dbReference type="GO" id="GO:0005743">
    <property type="term" value="C:mitochondrial inner membrane"/>
    <property type="evidence" value="ECO:0007669"/>
    <property type="project" value="UniProtKB-SubCell"/>
</dbReference>
<feature type="binding site" evidence="18">
    <location>
        <position position="314"/>
    </location>
    <ligand>
        <name>ATP</name>
        <dbReference type="ChEBI" id="CHEBI:30616"/>
    </ligand>
</feature>
<dbReference type="AlphaFoldDB" id="A0A433TP91"/>
<evidence type="ECO:0000256" key="18">
    <source>
        <dbReference type="PIRSR" id="PIRSR038895-1"/>
    </source>
</evidence>
<dbReference type="SUPFAM" id="SSF53623">
    <property type="entry name" value="MurD-like peptide ligases, catalytic domain"/>
    <property type="match status" value="1"/>
</dbReference>
<keyword evidence="13 19" id="KW-0460">Magnesium</keyword>
<evidence type="ECO:0000313" key="21">
    <source>
        <dbReference type="EMBL" id="RUS83394.1"/>
    </source>
</evidence>
<accession>A0A433TP91</accession>
<evidence type="ECO:0000256" key="20">
    <source>
        <dbReference type="SAM" id="MobiDB-lite"/>
    </source>
</evidence>
<evidence type="ECO:0000256" key="17">
    <source>
        <dbReference type="PIRNR" id="PIRNR038895"/>
    </source>
</evidence>
<reference evidence="21 22" key="1">
    <citation type="submission" date="2019-01" db="EMBL/GenBank/DDBJ databases">
        <title>A draft genome assembly of the solar-powered sea slug Elysia chlorotica.</title>
        <authorList>
            <person name="Cai H."/>
            <person name="Li Q."/>
            <person name="Fang X."/>
            <person name="Li J."/>
            <person name="Curtis N.E."/>
            <person name="Altenburger A."/>
            <person name="Shibata T."/>
            <person name="Feng M."/>
            <person name="Maeda T."/>
            <person name="Schwartz J.A."/>
            <person name="Shigenobu S."/>
            <person name="Lundholm N."/>
            <person name="Nishiyama T."/>
            <person name="Yang H."/>
            <person name="Hasebe M."/>
            <person name="Li S."/>
            <person name="Pierce S.K."/>
            <person name="Wang J."/>
        </authorList>
    </citation>
    <scope>NUCLEOTIDE SEQUENCE [LARGE SCALE GENOMIC DNA]</scope>
    <source>
        <strain evidence="21">EC2010</strain>
        <tissue evidence="21">Whole organism of an adult</tissue>
    </source>
</reference>
<dbReference type="OrthoDB" id="5212574at2759"/>
<evidence type="ECO:0000256" key="9">
    <source>
        <dbReference type="ARBA" id="ARBA00022723"/>
    </source>
</evidence>
<dbReference type="GO" id="GO:0046872">
    <property type="term" value="F:metal ion binding"/>
    <property type="evidence" value="ECO:0007669"/>
    <property type="project" value="UniProtKB-KW"/>
</dbReference>
<evidence type="ECO:0000256" key="6">
    <source>
        <dbReference type="ARBA" id="ARBA00022490"/>
    </source>
</evidence>
<dbReference type="InterPro" id="IPR001645">
    <property type="entry name" value="Folylpolyglutamate_synth"/>
</dbReference>
<dbReference type="PROSITE" id="PS01011">
    <property type="entry name" value="FOLYLPOLYGLU_SYNT_1"/>
    <property type="match status" value="1"/>
</dbReference>
<comment type="subcellular location">
    <subcellularLocation>
        <location evidence="3">Cytoplasm</location>
    </subcellularLocation>
    <subcellularLocation>
        <location evidence="1">Mitochondrion inner membrane</location>
    </subcellularLocation>
    <subcellularLocation>
        <location evidence="2">Mitochondrion matrix</location>
    </subcellularLocation>
</comment>
<proteinExistence type="inferred from homology"/>
<evidence type="ECO:0000313" key="22">
    <source>
        <dbReference type="Proteomes" id="UP000271974"/>
    </source>
</evidence>
<comment type="pathway">
    <text evidence="4 17">Cofactor biosynthesis; tetrahydrofolylpolyglutamate biosynthesis.</text>
</comment>
<dbReference type="GO" id="GO:0005524">
    <property type="term" value="F:ATP binding"/>
    <property type="evidence" value="ECO:0007669"/>
    <property type="project" value="UniProtKB-KW"/>
</dbReference>
<evidence type="ECO:0000256" key="7">
    <source>
        <dbReference type="ARBA" id="ARBA00022563"/>
    </source>
</evidence>
<keyword evidence="7 17" id="KW-0554">One-carbon metabolism</keyword>
<keyword evidence="22" id="KW-1185">Reference proteome</keyword>
<comment type="cofactor">
    <cofactor evidence="17">
        <name>a monovalent cation</name>
        <dbReference type="ChEBI" id="CHEBI:60242"/>
    </cofactor>
    <text evidence="17">A monovalent cation.</text>
</comment>
<evidence type="ECO:0000256" key="16">
    <source>
        <dbReference type="ARBA" id="ARBA00047493"/>
    </source>
</evidence>
<keyword evidence="11" id="KW-0999">Mitochondrion inner membrane</keyword>
<dbReference type="InterPro" id="IPR036615">
    <property type="entry name" value="Mur_ligase_C_dom_sf"/>
</dbReference>
<dbReference type="Gene3D" id="3.40.1190.10">
    <property type="entry name" value="Mur-like, catalytic domain"/>
    <property type="match status" value="1"/>
</dbReference>
<keyword evidence="12 18" id="KW-0067">ATP-binding</keyword>
<dbReference type="PANTHER" id="PTHR11136">
    <property type="entry name" value="FOLYLPOLYGLUTAMATE SYNTHASE-RELATED"/>
    <property type="match status" value="1"/>
</dbReference>
<dbReference type="UniPathway" id="UPA00850"/>
<keyword evidence="6" id="KW-0963">Cytoplasm</keyword>
<comment type="catalytic activity">
    <reaction evidence="16 17">
        <text>(6S)-5,6,7,8-tetrahydrofolyl-(gamma-L-Glu)(n) + L-glutamate + ATP = (6S)-5,6,7,8-tetrahydrofolyl-(gamma-L-Glu)(n+1) + ADP + phosphate + H(+)</text>
        <dbReference type="Rhea" id="RHEA:10580"/>
        <dbReference type="Rhea" id="RHEA-COMP:14738"/>
        <dbReference type="Rhea" id="RHEA-COMP:14740"/>
        <dbReference type="ChEBI" id="CHEBI:15378"/>
        <dbReference type="ChEBI" id="CHEBI:29985"/>
        <dbReference type="ChEBI" id="CHEBI:30616"/>
        <dbReference type="ChEBI" id="CHEBI:43474"/>
        <dbReference type="ChEBI" id="CHEBI:141005"/>
        <dbReference type="ChEBI" id="CHEBI:456216"/>
        <dbReference type="EC" id="6.3.2.17"/>
    </reaction>
</comment>
<protein>
    <recommendedName>
        <fullName evidence="17">Folylpolyglutamate synthase</fullName>
        <ecNumber evidence="17">6.3.2.17</ecNumber>
    </recommendedName>
    <alternativeName>
        <fullName evidence="17">Folylpoly-gamma-glutamate synthetase</fullName>
    </alternativeName>
    <alternativeName>
        <fullName evidence="17">Tetrahydrofolylpolyglutamate synthase</fullName>
    </alternativeName>
</protein>
<dbReference type="GO" id="GO:0004326">
    <property type="term" value="F:tetrahydrofolylpolyglutamate synthase activity"/>
    <property type="evidence" value="ECO:0007669"/>
    <property type="project" value="UniProtKB-EC"/>
</dbReference>
<keyword evidence="15" id="KW-0472">Membrane</keyword>
<evidence type="ECO:0000256" key="10">
    <source>
        <dbReference type="ARBA" id="ARBA00022741"/>
    </source>
</evidence>
<feature type="binding site" evidence="18">
    <location>
        <position position="300"/>
    </location>
    <ligand>
        <name>ATP</name>
        <dbReference type="ChEBI" id="CHEBI:30616"/>
    </ligand>
</feature>